<sequence>MGVKNKTKLRTIFIKYLCVFCISTVVIIILLLGFYSILFSKIDIIPSNYAENKLMKNKSEIALSKKVTESLIPDTCEYGVYTNKGKFISGDFSLKEAKKAWRAVKNSEKGSDFFNYYLKIPRENQVCIVKYHLSSQYASPKLRKFLPSPDLFLIFLFCIAFILEVIFLAYTFGKRLTKKMDLLQDAADKIQNQNLDFKGEYSSVVEIDNVLSSMYEMKEELKISKKKQWDLEEKRKEQISSLAHDIKTPLTIIRGNGELLEETNQTDEQKEYTSYIVHSAKDMQQYVKTLIEISKAQMGYTLKIEEINTKKYIEEILSHIKALTSIKRINLDSKIGKVPNSFKADFILLKRAIMNVVSNAIDYTKENGRIIFSVDQIEKYIRFKIVDSGKGFSKESLLKAKDQFYMDDSSRGGKSHYGMGLYITNTIVKKHNGKMELLNSKTTKGAEINIYILLPMNKF</sequence>
<dbReference type="EC" id="2.7.13.3" evidence="3"/>
<dbReference type="SUPFAM" id="SSF55874">
    <property type="entry name" value="ATPase domain of HSP90 chaperone/DNA topoisomerase II/histidine kinase"/>
    <property type="match status" value="1"/>
</dbReference>
<keyword evidence="9" id="KW-0902">Two-component regulatory system</keyword>
<keyword evidence="8 11" id="KW-1133">Transmembrane helix</keyword>
<dbReference type="Gene3D" id="6.10.340.10">
    <property type="match status" value="1"/>
</dbReference>
<dbReference type="Proteomes" id="UP001501510">
    <property type="component" value="Unassembled WGS sequence"/>
</dbReference>
<comment type="caution">
    <text evidence="13">The sequence shown here is derived from an EMBL/GenBank/DDBJ whole genome shotgun (WGS) entry which is preliminary data.</text>
</comment>
<feature type="domain" description="Histidine kinase" evidence="12">
    <location>
        <begin position="241"/>
        <end position="456"/>
    </location>
</feature>
<dbReference type="PANTHER" id="PTHR45528:SF8">
    <property type="entry name" value="HISTIDINE KINASE"/>
    <property type="match status" value="1"/>
</dbReference>
<protein>
    <recommendedName>
        <fullName evidence="3">histidine kinase</fullName>
        <ecNumber evidence="3">2.7.13.3</ecNumber>
    </recommendedName>
</protein>
<gene>
    <name evidence="13" type="ORF">GCM10008906_02700</name>
</gene>
<keyword evidence="14" id="KW-1185">Reference proteome</keyword>
<dbReference type="Gene3D" id="3.30.565.10">
    <property type="entry name" value="Histidine kinase-like ATPase, C-terminal domain"/>
    <property type="match status" value="1"/>
</dbReference>
<evidence type="ECO:0000313" key="13">
    <source>
        <dbReference type="EMBL" id="GAA0732712.1"/>
    </source>
</evidence>
<dbReference type="EMBL" id="BAAACG010000001">
    <property type="protein sequence ID" value="GAA0732712.1"/>
    <property type="molecule type" value="Genomic_DNA"/>
</dbReference>
<keyword evidence="10 11" id="KW-0472">Membrane</keyword>
<evidence type="ECO:0000256" key="8">
    <source>
        <dbReference type="ARBA" id="ARBA00022989"/>
    </source>
</evidence>
<dbReference type="SMART" id="SM00387">
    <property type="entry name" value="HATPase_c"/>
    <property type="match status" value="1"/>
</dbReference>
<dbReference type="Gene3D" id="1.10.287.130">
    <property type="match status" value="1"/>
</dbReference>
<organism evidence="13 14">
    <name type="scientific">Clostridium oceanicum</name>
    <dbReference type="NCBI Taxonomy" id="1543"/>
    <lineage>
        <taxon>Bacteria</taxon>
        <taxon>Bacillati</taxon>
        <taxon>Bacillota</taxon>
        <taxon>Clostridia</taxon>
        <taxon>Eubacteriales</taxon>
        <taxon>Clostridiaceae</taxon>
        <taxon>Clostridium</taxon>
    </lineage>
</organism>
<evidence type="ECO:0000259" key="12">
    <source>
        <dbReference type="PROSITE" id="PS50109"/>
    </source>
</evidence>
<dbReference type="InterPro" id="IPR005467">
    <property type="entry name" value="His_kinase_dom"/>
</dbReference>
<evidence type="ECO:0000256" key="4">
    <source>
        <dbReference type="ARBA" id="ARBA00022553"/>
    </source>
</evidence>
<dbReference type="InterPro" id="IPR036097">
    <property type="entry name" value="HisK_dim/P_sf"/>
</dbReference>
<keyword evidence="4" id="KW-0597">Phosphoprotein</keyword>
<dbReference type="CDD" id="cd00082">
    <property type="entry name" value="HisKA"/>
    <property type="match status" value="1"/>
</dbReference>
<comment type="subcellular location">
    <subcellularLocation>
        <location evidence="2">Membrane</location>
        <topology evidence="2">Multi-pass membrane protein</topology>
    </subcellularLocation>
</comment>
<name>A0ABN1J956_9CLOT</name>
<dbReference type="RefSeq" id="WP_343758064.1">
    <property type="nucleotide sequence ID" value="NZ_BAAACG010000001.1"/>
</dbReference>
<evidence type="ECO:0000256" key="10">
    <source>
        <dbReference type="ARBA" id="ARBA00023136"/>
    </source>
</evidence>
<dbReference type="SMART" id="SM00388">
    <property type="entry name" value="HisKA"/>
    <property type="match status" value="1"/>
</dbReference>
<accession>A0ABN1J956</accession>
<evidence type="ECO:0000256" key="2">
    <source>
        <dbReference type="ARBA" id="ARBA00004141"/>
    </source>
</evidence>
<dbReference type="InterPro" id="IPR003594">
    <property type="entry name" value="HATPase_dom"/>
</dbReference>
<keyword evidence="6 11" id="KW-0812">Transmembrane</keyword>
<keyword evidence="7 13" id="KW-0418">Kinase</keyword>
<proteinExistence type="predicted"/>
<evidence type="ECO:0000256" key="11">
    <source>
        <dbReference type="SAM" id="Phobius"/>
    </source>
</evidence>
<evidence type="ECO:0000256" key="6">
    <source>
        <dbReference type="ARBA" id="ARBA00022692"/>
    </source>
</evidence>
<keyword evidence="5" id="KW-0808">Transferase</keyword>
<dbReference type="Pfam" id="PF02518">
    <property type="entry name" value="HATPase_c"/>
    <property type="match status" value="1"/>
</dbReference>
<reference evidence="13 14" key="1">
    <citation type="journal article" date="2019" name="Int. J. Syst. Evol. Microbiol.">
        <title>The Global Catalogue of Microorganisms (GCM) 10K type strain sequencing project: providing services to taxonomists for standard genome sequencing and annotation.</title>
        <authorList>
            <consortium name="The Broad Institute Genomics Platform"/>
            <consortium name="The Broad Institute Genome Sequencing Center for Infectious Disease"/>
            <person name="Wu L."/>
            <person name="Ma J."/>
        </authorList>
    </citation>
    <scope>NUCLEOTIDE SEQUENCE [LARGE SCALE GENOMIC DNA]</scope>
    <source>
        <strain evidence="13 14">JCM 1407</strain>
    </source>
</reference>
<dbReference type="GO" id="GO:0016301">
    <property type="term" value="F:kinase activity"/>
    <property type="evidence" value="ECO:0007669"/>
    <property type="project" value="UniProtKB-KW"/>
</dbReference>
<evidence type="ECO:0000256" key="9">
    <source>
        <dbReference type="ARBA" id="ARBA00023012"/>
    </source>
</evidence>
<evidence type="ECO:0000256" key="5">
    <source>
        <dbReference type="ARBA" id="ARBA00022679"/>
    </source>
</evidence>
<feature type="transmembrane region" description="Helical" evidence="11">
    <location>
        <begin position="151"/>
        <end position="172"/>
    </location>
</feature>
<dbReference type="InterPro" id="IPR003661">
    <property type="entry name" value="HisK_dim/P_dom"/>
</dbReference>
<dbReference type="InterPro" id="IPR050398">
    <property type="entry name" value="HssS/ArlS-like"/>
</dbReference>
<dbReference type="InterPro" id="IPR036890">
    <property type="entry name" value="HATPase_C_sf"/>
</dbReference>
<evidence type="ECO:0000313" key="14">
    <source>
        <dbReference type="Proteomes" id="UP001501510"/>
    </source>
</evidence>
<evidence type="ECO:0000256" key="3">
    <source>
        <dbReference type="ARBA" id="ARBA00012438"/>
    </source>
</evidence>
<feature type="transmembrane region" description="Helical" evidence="11">
    <location>
        <begin position="12"/>
        <end position="38"/>
    </location>
</feature>
<evidence type="ECO:0000256" key="1">
    <source>
        <dbReference type="ARBA" id="ARBA00000085"/>
    </source>
</evidence>
<evidence type="ECO:0000256" key="7">
    <source>
        <dbReference type="ARBA" id="ARBA00022777"/>
    </source>
</evidence>
<dbReference type="PANTHER" id="PTHR45528">
    <property type="entry name" value="SENSOR HISTIDINE KINASE CPXA"/>
    <property type="match status" value="1"/>
</dbReference>
<dbReference type="Pfam" id="PF00512">
    <property type="entry name" value="HisKA"/>
    <property type="match status" value="1"/>
</dbReference>
<dbReference type="SUPFAM" id="SSF47384">
    <property type="entry name" value="Homodimeric domain of signal transducing histidine kinase"/>
    <property type="match status" value="1"/>
</dbReference>
<dbReference type="PROSITE" id="PS50109">
    <property type="entry name" value="HIS_KIN"/>
    <property type="match status" value="1"/>
</dbReference>
<comment type="catalytic activity">
    <reaction evidence="1">
        <text>ATP + protein L-histidine = ADP + protein N-phospho-L-histidine.</text>
        <dbReference type="EC" id="2.7.13.3"/>
    </reaction>
</comment>